<dbReference type="CDD" id="cd02022">
    <property type="entry name" value="DPCK"/>
    <property type="match status" value="1"/>
</dbReference>
<dbReference type="PANTHER" id="PTHR10695">
    <property type="entry name" value="DEPHOSPHO-COA KINASE-RELATED"/>
    <property type="match status" value="1"/>
</dbReference>
<evidence type="ECO:0000313" key="7">
    <source>
        <dbReference type="EMBL" id="OAB29748.1"/>
    </source>
</evidence>
<keyword evidence="4 5" id="KW-0173">Coenzyme A biosynthesis</keyword>
<evidence type="ECO:0000256" key="5">
    <source>
        <dbReference type="HAMAP-Rule" id="MF_00376"/>
    </source>
</evidence>
<dbReference type="OrthoDB" id="9812943at2"/>
<dbReference type="GO" id="GO:0005524">
    <property type="term" value="F:ATP binding"/>
    <property type="evidence" value="ECO:0007669"/>
    <property type="project" value="UniProtKB-UniRule"/>
</dbReference>
<comment type="function">
    <text evidence="5">Catalyzes the phosphorylation of the 3'-hydroxyl group of dephosphocoenzyme A to form coenzyme A.</text>
</comment>
<dbReference type="GO" id="GO:0004140">
    <property type="term" value="F:dephospho-CoA kinase activity"/>
    <property type="evidence" value="ECO:0007669"/>
    <property type="project" value="UniProtKB-UniRule"/>
</dbReference>
<dbReference type="Gene3D" id="3.40.50.300">
    <property type="entry name" value="P-loop containing nucleotide triphosphate hydrolases"/>
    <property type="match status" value="1"/>
</dbReference>
<dbReference type="PANTHER" id="PTHR10695:SF46">
    <property type="entry name" value="BIFUNCTIONAL COENZYME A SYNTHASE-RELATED"/>
    <property type="match status" value="1"/>
</dbReference>
<dbReference type="InterPro" id="IPR001977">
    <property type="entry name" value="Depp_CoAkinase"/>
</dbReference>
<comment type="catalytic activity">
    <reaction evidence="5">
        <text>3'-dephospho-CoA + ATP = ADP + CoA + H(+)</text>
        <dbReference type="Rhea" id="RHEA:18245"/>
        <dbReference type="ChEBI" id="CHEBI:15378"/>
        <dbReference type="ChEBI" id="CHEBI:30616"/>
        <dbReference type="ChEBI" id="CHEBI:57287"/>
        <dbReference type="ChEBI" id="CHEBI:57328"/>
        <dbReference type="ChEBI" id="CHEBI:456216"/>
        <dbReference type="EC" id="2.7.1.24"/>
    </reaction>
</comment>
<dbReference type="GO" id="GO:0015937">
    <property type="term" value="P:coenzyme A biosynthetic process"/>
    <property type="evidence" value="ECO:0007669"/>
    <property type="project" value="UniProtKB-UniRule"/>
</dbReference>
<dbReference type="STRING" id="249352.SAMN05444395_107111"/>
<dbReference type="Pfam" id="PF01121">
    <property type="entry name" value="CoaE"/>
    <property type="match status" value="1"/>
</dbReference>
<protein>
    <recommendedName>
        <fullName evidence="5 6">Dephospho-CoA kinase</fullName>
        <ecNumber evidence="5 6">2.7.1.24</ecNumber>
    </recommendedName>
    <alternativeName>
        <fullName evidence="5">Dephosphocoenzyme A kinase</fullName>
    </alternativeName>
</protein>
<proteinExistence type="inferred from homology"/>
<evidence type="ECO:0000256" key="1">
    <source>
        <dbReference type="ARBA" id="ARBA00009018"/>
    </source>
</evidence>
<gene>
    <name evidence="5" type="primary">coaE</name>
    <name evidence="7" type="ORF">FBFR_03235</name>
</gene>
<evidence type="ECO:0000256" key="4">
    <source>
        <dbReference type="ARBA" id="ARBA00022993"/>
    </source>
</evidence>
<comment type="similarity">
    <text evidence="1 5">Belongs to the CoaE family.</text>
</comment>
<organism evidence="7 8">
    <name type="scientific">Flavobacterium fryxellicola</name>
    <dbReference type="NCBI Taxonomy" id="249352"/>
    <lineage>
        <taxon>Bacteria</taxon>
        <taxon>Pseudomonadati</taxon>
        <taxon>Bacteroidota</taxon>
        <taxon>Flavobacteriia</taxon>
        <taxon>Flavobacteriales</taxon>
        <taxon>Flavobacteriaceae</taxon>
        <taxon>Flavobacterium</taxon>
    </lineage>
</organism>
<dbReference type="SUPFAM" id="SSF52540">
    <property type="entry name" value="P-loop containing nucleoside triphosphate hydrolases"/>
    <property type="match status" value="1"/>
</dbReference>
<dbReference type="Proteomes" id="UP000077164">
    <property type="component" value="Unassembled WGS sequence"/>
</dbReference>
<keyword evidence="5" id="KW-0808">Transferase</keyword>
<dbReference type="GO" id="GO:0005737">
    <property type="term" value="C:cytoplasm"/>
    <property type="evidence" value="ECO:0007669"/>
    <property type="project" value="UniProtKB-SubCell"/>
</dbReference>
<sequence>MTKIIGLTGGIGSGKTTIAKYFHSFGIPIYIADDEARKLMQSSEIVAAIKSTFGDIVFENGTLSREKLAKIVFNEPAKLAQLNAIVHPAVKRHFKQWLLDNKAAAYIIYETAILFESGSYKDCDLIITITAPVETRVQRVLERDKTTRKAILKRMGAQWTDEKRTSKSDFVVENSTIEIAKREVDQILKILKIKQKHT</sequence>
<comment type="subcellular location">
    <subcellularLocation>
        <location evidence="5">Cytoplasm</location>
    </subcellularLocation>
</comment>
<evidence type="ECO:0000313" key="8">
    <source>
        <dbReference type="Proteomes" id="UP000077164"/>
    </source>
</evidence>
<keyword evidence="8" id="KW-1185">Reference proteome</keyword>
<keyword evidence="5" id="KW-0963">Cytoplasm</keyword>
<keyword evidence="5 7" id="KW-0418">Kinase</keyword>
<dbReference type="RefSeq" id="WP_066076985.1">
    <property type="nucleotide sequence ID" value="NZ_FRDK01000007.1"/>
</dbReference>
<dbReference type="HAMAP" id="MF_00376">
    <property type="entry name" value="Dephospho_CoA_kinase"/>
    <property type="match status" value="1"/>
</dbReference>
<dbReference type="EC" id="2.7.1.24" evidence="5 6"/>
<dbReference type="EMBL" id="LVJE01000006">
    <property type="protein sequence ID" value="OAB29748.1"/>
    <property type="molecule type" value="Genomic_DNA"/>
</dbReference>
<keyword evidence="2 5" id="KW-0547">Nucleotide-binding</keyword>
<evidence type="ECO:0000256" key="6">
    <source>
        <dbReference type="NCBIfam" id="TIGR00152"/>
    </source>
</evidence>
<dbReference type="UniPathway" id="UPA00241">
    <property type="reaction ID" value="UER00356"/>
</dbReference>
<dbReference type="NCBIfam" id="TIGR00152">
    <property type="entry name" value="dephospho-CoA kinase"/>
    <property type="match status" value="1"/>
</dbReference>
<reference evidence="7 8" key="1">
    <citation type="submission" date="2016-03" db="EMBL/GenBank/DDBJ databases">
        <title>Draft genome sequence of Flavobacterium fryxellicola DSM 16209.</title>
        <authorList>
            <person name="Shin S.-K."/>
            <person name="Yi H."/>
        </authorList>
    </citation>
    <scope>NUCLEOTIDE SEQUENCE [LARGE SCALE GENOMIC DNA]</scope>
    <source>
        <strain evidence="7 8">DSM 16209</strain>
    </source>
</reference>
<dbReference type="AlphaFoldDB" id="A0A167YSQ8"/>
<evidence type="ECO:0000256" key="3">
    <source>
        <dbReference type="ARBA" id="ARBA00022840"/>
    </source>
</evidence>
<dbReference type="InterPro" id="IPR027417">
    <property type="entry name" value="P-loop_NTPase"/>
</dbReference>
<keyword evidence="3 5" id="KW-0067">ATP-binding</keyword>
<feature type="binding site" evidence="5">
    <location>
        <begin position="12"/>
        <end position="17"/>
    </location>
    <ligand>
        <name>ATP</name>
        <dbReference type="ChEBI" id="CHEBI:30616"/>
    </ligand>
</feature>
<dbReference type="PROSITE" id="PS51219">
    <property type="entry name" value="DPCK"/>
    <property type="match status" value="1"/>
</dbReference>
<comment type="caution">
    <text evidence="7">The sequence shown here is derived from an EMBL/GenBank/DDBJ whole genome shotgun (WGS) entry which is preliminary data.</text>
</comment>
<evidence type="ECO:0000256" key="2">
    <source>
        <dbReference type="ARBA" id="ARBA00022741"/>
    </source>
</evidence>
<comment type="pathway">
    <text evidence="5">Cofactor biosynthesis; coenzyme A biosynthesis; CoA from (R)-pantothenate: step 5/5.</text>
</comment>
<accession>A0A167YSQ8</accession>
<name>A0A167YSQ8_9FLAO</name>